<reference evidence="7" key="2">
    <citation type="journal article" date="2021" name="Genome Biol. Evol.">
        <title>Developing a high-quality reference genome for a parasitic bivalve with doubly uniparental inheritance (Bivalvia: Unionida).</title>
        <authorList>
            <person name="Smith C.H."/>
        </authorList>
    </citation>
    <scope>NUCLEOTIDE SEQUENCE</scope>
    <source>
        <strain evidence="7">CHS0354</strain>
        <tissue evidence="7">Mantle</tissue>
    </source>
</reference>
<evidence type="ECO:0000313" key="8">
    <source>
        <dbReference type="Proteomes" id="UP001195483"/>
    </source>
</evidence>
<dbReference type="SUPFAM" id="SSF69687">
    <property type="entry name" value="Integrin beta tail domain"/>
    <property type="match status" value="1"/>
</dbReference>
<dbReference type="PANTHER" id="PTHR10082:SF42">
    <property type="entry name" value="INTEGRIN BETA-4"/>
    <property type="match status" value="1"/>
</dbReference>
<name>A0AAE0RUM9_9BIVA</name>
<proteinExistence type="predicted"/>
<evidence type="ECO:0000256" key="3">
    <source>
        <dbReference type="ARBA" id="ARBA00023157"/>
    </source>
</evidence>
<accession>A0AAE0RUM9</accession>
<dbReference type="InterPro" id="IPR012896">
    <property type="entry name" value="Integrin_bsu_tail"/>
</dbReference>
<dbReference type="GO" id="GO:0016477">
    <property type="term" value="P:cell migration"/>
    <property type="evidence" value="ECO:0007669"/>
    <property type="project" value="TreeGrafter"/>
</dbReference>
<protein>
    <recommendedName>
        <fullName evidence="6">Integrin beta subunit tail domain-containing protein</fullName>
    </recommendedName>
</protein>
<feature type="chain" id="PRO_5042280550" description="Integrin beta subunit tail domain-containing protein" evidence="5">
    <location>
        <begin position="23"/>
        <end position="253"/>
    </location>
</feature>
<evidence type="ECO:0000256" key="4">
    <source>
        <dbReference type="ARBA" id="ARBA00023180"/>
    </source>
</evidence>
<dbReference type="GO" id="GO:0098609">
    <property type="term" value="P:cell-cell adhesion"/>
    <property type="evidence" value="ECO:0007669"/>
    <property type="project" value="TreeGrafter"/>
</dbReference>
<keyword evidence="2" id="KW-0812">Transmembrane</keyword>
<dbReference type="GO" id="GO:0009986">
    <property type="term" value="C:cell surface"/>
    <property type="evidence" value="ECO:0007669"/>
    <property type="project" value="TreeGrafter"/>
</dbReference>
<dbReference type="InterPro" id="IPR015812">
    <property type="entry name" value="Integrin_bsu"/>
</dbReference>
<comment type="caution">
    <text evidence="7">The sequence shown here is derived from an EMBL/GenBank/DDBJ whole genome shotgun (WGS) entry which is preliminary data.</text>
</comment>
<keyword evidence="3" id="KW-1015">Disulfide bond</keyword>
<keyword evidence="8" id="KW-1185">Reference proteome</keyword>
<dbReference type="Pfam" id="PF07965">
    <property type="entry name" value="Integrin_B_tail"/>
    <property type="match status" value="1"/>
</dbReference>
<dbReference type="InterPro" id="IPR036349">
    <property type="entry name" value="Integrin_bsu_tail_dom_sf"/>
</dbReference>
<dbReference type="PANTHER" id="PTHR10082">
    <property type="entry name" value="INTEGRIN BETA SUBUNIT"/>
    <property type="match status" value="1"/>
</dbReference>
<dbReference type="GO" id="GO:0008305">
    <property type="term" value="C:integrin complex"/>
    <property type="evidence" value="ECO:0007669"/>
    <property type="project" value="TreeGrafter"/>
</dbReference>
<keyword evidence="2" id="KW-0472">Membrane</keyword>
<evidence type="ECO:0000259" key="6">
    <source>
        <dbReference type="SMART" id="SM01242"/>
    </source>
</evidence>
<dbReference type="GO" id="GO:0005178">
    <property type="term" value="F:integrin binding"/>
    <property type="evidence" value="ECO:0007669"/>
    <property type="project" value="TreeGrafter"/>
</dbReference>
<dbReference type="Gene3D" id="2.10.25.10">
    <property type="entry name" value="Laminin"/>
    <property type="match status" value="1"/>
</dbReference>
<sequence>MKVTQFIGTCLIIAGHLTLTSATDVNDGCPETTDTCLSFNGEVCNLVGSCVCGRCVCSGEYTGSTCGEGPTRQEMCPKFRDCAECKAFGTGNFGIMECIQMCDNIAVYSMVDEFTSKTNANCEFKNEDGCFYYFQVIPMGEQGIPEVILKNGQKCPEHEPEIVSETTVKVDVVVIEETYEYTSEPNLKQQSQHKSTTSSAASRLTLYVLHARVYPGPQRKANKSVGLLIPTWSTRYIRKSQSPKGAVLTINKK</sequence>
<gene>
    <name evidence="7" type="ORF">CHS0354_020836</name>
</gene>
<dbReference type="GO" id="GO:0033627">
    <property type="term" value="P:cell adhesion mediated by integrin"/>
    <property type="evidence" value="ECO:0007669"/>
    <property type="project" value="TreeGrafter"/>
</dbReference>
<dbReference type="Proteomes" id="UP001195483">
    <property type="component" value="Unassembled WGS sequence"/>
</dbReference>
<keyword evidence="5" id="KW-0732">Signal</keyword>
<dbReference type="Gene3D" id="4.10.1240.30">
    <property type="match status" value="1"/>
</dbReference>
<dbReference type="SMART" id="SM01242">
    <property type="entry name" value="Integrin_B_tail"/>
    <property type="match status" value="1"/>
</dbReference>
<reference evidence="7" key="3">
    <citation type="submission" date="2023-05" db="EMBL/GenBank/DDBJ databases">
        <authorList>
            <person name="Smith C.H."/>
        </authorList>
    </citation>
    <scope>NUCLEOTIDE SEQUENCE</scope>
    <source>
        <strain evidence="7">CHS0354</strain>
        <tissue evidence="7">Mantle</tissue>
    </source>
</reference>
<feature type="domain" description="Integrin beta subunit tail" evidence="6">
    <location>
        <begin position="76"/>
        <end position="160"/>
    </location>
</feature>
<dbReference type="GO" id="GO:0007160">
    <property type="term" value="P:cell-matrix adhesion"/>
    <property type="evidence" value="ECO:0007669"/>
    <property type="project" value="TreeGrafter"/>
</dbReference>
<evidence type="ECO:0000256" key="1">
    <source>
        <dbReference type="ARBA" id="ARBA00022737"/>
    </source>
</evidence>
<dbReference type="EMBL" id="JAEAOA010001272">
    <property type="protein sequence ID" value="KAK3579941.1"/>
    <property type="molecule type" value="Genomic_DNA"/>
</dbReference>
<feature type="signal peptide" evidence="5">
    <location>
        <begin position="1"/>
        <end position="22"/>
    </location>
</feature>
<reference evidence="7" key="1">
    <citation type="journal article" date="2021" name="Genome Biol. Evol.">
        <title>A High-Quality Reference Genome for a Parasitic Bivalve with Doubly Uniparental Inheritance (Bivalvia: Unionida).</title>
        <authorList>
            <person name="Smith C.H."/>
        </authorList>
    </citation>
    <scope>NUCLEOTIDE SEQUENCE</scope>
    <source>
        <strain evidence="7">CHS0354</strain>
    </source>
</reference>
<keyword evidence="4" id="KW-0325">Glycoprotein</keyword>
<evidence type="ECO:0000313" key="7">
    <source>
        <dbReference type="EMBL" id="KAK3579941.1"/>
    </source>
</evidence>
<dbReference type="SUPFAM" id="SSF57196">
    <property type="entry name" value="EGF/Laminin"/>
    <property type="match status" value="1"/>
</dbReference>
<dbReference type="GO" id="GO:0005925">
    <property type="term" value="C:focal adhesion"/>
    <property type="evidence" value="ECO:0007669"/>
    <property type="project" value="TreeGrafter"/>
</dbReference>
<keyword evidence="2" id="KW-1133">Transmembrane helix</keyword>
<dbReference type="AlphaFoldDB" id="A0AAE0RUM9"/>
<evidence type="ECO:0000256" key="2">
    <source>
        <dbReference type="ARBA" id="ARBA00022989"/>
    </source>
</evidence>
<evidence type="ECO:0000256" key="5">
    <source>
        <dbReference type="SAM" id="SignalP"/>
    </source>
</evidence>
<dbReference type="GO" id="GO:0007229">
    <property type="term" value="P:integrin-mediated signaling pathway"/>
    <property type="evidence" value="ECO:0007669"/>
    <property type="project" value="TreeGrafter"/>
</dbReference>
<organism evidence="7 8">
    <name type="scientific">Potamilus streckersoni</name>
    <dbReference type="NCBI Taxonomy" id="2493646"/>
    <lineage>
        <taxon>Eukaryota</taxon>
        <taxon>Metazoa</taxon>
        <taxon>Spiralia</taxon>
        <taxon>Lophotrochozoa</taxon>
        <taxon>Mollusca</taxon>
        <taxon>Bivalvia</taxon>
        <taxon>Autobranchia</taxon>
        <taxon>Heteroconchia</taxon>
        <taxon>Palaeoheterodonta</taxon>
        <taxon>Unionida</taxon>
        <taxon>Unionoidea</taxon>
        <taxon>Unionidae</taxon>
        <taxon>Ambleminae</taxon>
        <taxon>Lampsilini</taxon>
        <taxon>Potamilus</taxon>
    </lineage>
</organism>
<keyword evidence="1" id="KW-0677">Repeat</keyword>